<dbReference type="SUPFAM" id="SSF51905">
    <property type="entry name" value="FAD/NAD(P)-binding domain"/>
    <property type="match status" value="1"/>
</dbReference>
<dbReference type="PANTHER" id="PTHR48105">
    <property type="entry name" value="THIOREDOXIN REDUCTASE 1-RELATED-RELATED"/>
    <property type="match status" value="1"/>
</dbReference>
<dbReference type="OrthoDB" id="4570620at2759"/>
<proteinExistence type="inferred from homology"/>
<keyword evidence="2" id="KW-0285">Flavoprotein</keyword>
<evidence type="ECO:0000256" key="3">
    <source>
        <dbReference type="ARBA" id="ARBA00023002"/>
    </source>
</evidence>
<keyword evidence="3" id="KW-0560">Oxidoreductase</keyword>
<evidence type="ECO:0000256" key="4">
    <source>
        <dbReference type="SAM" id="SignalP"/>
    </source>
</evidence>
<keyword evidence="4" id="KW-0732">Signal</keyword>
<evidence type="ECO:0000256" key="2">
    <source>
        <dbReference type="ARBA" id="ARBA00022630"/>
    </source>
</evidence>
<dbReference type="GO" id="GO:0097237">
    <property type="term" value="P:cellular response to toxic substance"/>
    <property type="evidence" value="ECO:0007669"/>
    <property type="project" value="UniProtKB-ARBA"/>
</dbReference>
<dbReference type="InterPro" id="IPR023753">
    <property type="entry name" value="FAD/NAD-binding_dom"/>
</dbReference>
<feature type="signal peptide" evidence="4">
    <location>
        <begin position="1"/>
        <end position="19"/>
    </location>
</feature>
<evidence type="ECO:0000313" key="6">
    <source>
        <dbReference type="EMBL" id="CEN60253.1"/>
    </source>
</evidence>
<dbReference type="InterPro" id="IPR050097">
    <property type="entry name" value="Ferredoxin-NADP_redctase_2"/>
</dbReference>
<sequence>MILPKVFLPLSLALTGALSATVPETDFDVIVVGGGPAGLSALSGLSRVRRTAALFDSHQYRNDPTREMHDVIGNDGTPPALFRAAARSRISNYSTATFIDNAIASITPLEIADSANNYTTLFRATDSTGTAYTARKVILATGLIDVLPSTPGLVEGFGKGIFWCPWCDGYEHRDQPFGILGSLDHIVSSLLEVTTLNTDIIAFVNGTYTDETVGVLETQYPDWRAQIAAYNVRIENRTIASFTRLQDGGEVQNEAHDQQLDIFRVDFTEGEPVIRNAFLTNFGTAQRSSLPYDLDLVMTDDGKIDTSSYSGMRTSLAGVFAIGDCNSDGSTNVPHAMFSGKRAAVFGHVELAREDMAAKIAKRSISARALQKEAERAIGDGLERIWEAVKP</sequence>
<dbReference type="Pfam" id="PF07992">
    <property type="entry name" value="Pyr_redox_2"/>
    <property type="match status" value="1"/>
</dbReference>
<comment type="similarity">
    <text evidence="1">Belongs to the class-II pyridine nucleotide-disulfide oxidoreductase family.</text>
</comment>
<accession>A0A0U4ZW04</accession>
<evidence type="ECO:0000313" key="7">
    <source>
        <dbReference type="Proteomes" id="UP000054771"/>
    </source>
</evidence>
<evidence type="ECO:0000259" key="5">
    <source>
        <dbReference type="Pfam" id="PF07992"/>
    </source>
</evidence>
<dbReference type="InterPro" id="IPR036188">
    <property type="entry name" value="FAD/NAD-bd_sf"/>
</dbReference>
<organism evidence="6 7">
    <name type="scientific">Aspergillus calidoustus</name>
    <dbReference type="NCBI Taxonomy" id="454130"/>
    <lineage>
        <taxon>Eukaryota</taxon>
        <taxon>Fungi</taxon>
        <taxon>Dikarya</taxon>
        <taxon>Ascomycota</taxon>
        <taxon>Pezizomycotina</taxon>
        <taxon>Eurotiomycetes</taxon>
        <taxon>Eurotiomycetidae</taxon>
        <taxon>Eurotiales</taxon>
        <taxon>Aspergillaceae</taxon>
        <taxon>Aspergillus</taxon>
        <taxon>Aspergillus subgen. Nidulantes</taxon>
    </lineage>
</organism>
<feature type="chain" id="PRO_5006854804" description="FAD/NAD(P)-binding domain-containing protein" evidence="4">
    <location>
        <begin position="20"/>
        <end position="391"/>
    </location>
</feature>
<dbReference type="GO" id="GO:0016491">
    <property type="term" value="F:oxidoreductase activity"/>
    <property type="evidence" value="ECO:0007669"/>
    <property type="project" value="UniProtKB-KW"/>
</dbReference>
<reference evidence="7" key="1">
    <citation type="journal article" date="2016" name="Genome Announc.">
        <title>Draft genome sequences of fungus Aspergillus calidoustus.</title>
        <authorList>
            <person name="Horn F."/>
            <person name="Linde J."/>
            <person name="Mattern D.J."/>
            <person name="Walther G."/>
            <person name="Guthke R."/>
            <person name="Scherlach K."/>
            <person name="Martin K."/>
            <person name="Brakhage A.A."/>
            <person name="Petzke L."/>
            <person name="Valiante V."/>
        </authorList>
    </citation>
    <scope>NUCLEOTIDE SEQUENCE [LARGE SCALE GENOMIC DNA]</scope>
    <source>
        <strain evidence="7">SF006504</strain>
    </source>
</reference>
<name>A0A0U4ZW04_ASPCI</name>
<dbReference type="PRINTS" id="PR00368">
    <property type="entry name" value="FADPNR"/>
</dbReference>
<feature type="domain" description="FAD/NAD(P)-binding" evidence="5">
    <location>
        <begin position="27"/>
        <end position="176"/>
    </location>
</feature>
<dbReference type="Proteomes" id="UP000054771">
    <property type="component" value="Unassembled WGS sequence"/>
</dbReference>
<protein>
    <recommendedName>
        <fullName evidence="5">FAD/NAD(P)-binding domain-containing protein</fullName>
    </recommendedName>
</protein>
<keyword evidence="7" id="KW-1185">Reference proteome</keyword>
<dbReference type="PRINTS" id="PR00469">
    <property type="entry name" value="PNDRDTASEII"/>
</dbReference>
<gene>
    <name evidence="6" type="ORF">ASPCAL02694</name>
</gene>
<dbReference type="AlphaFoldDB" id="A0A0U4ZW04"/>
<dbReference type="EMBL" id="CDMC01000002">
    <property type="protein sequence ID" value="CEN60253.1"/>
    <property type="molecule type" value="Genomic_DNA"/>
</dbReference>
<dbReference type="Gene3D" id="3.50.50.60">
    <property type="entry name" value="FAD/NAD(P)-binding domain"/>
    <property type="match status" value="2"/>
</dbReference>
<dbReference type="STRING" id="454130.A0A0U4ZW04"/>
<dbReference type="OMA" id="AAIWIHK"/>
<evidence type="ECO:0000256" key="1">
    <source>
        <dbReference type="ARBA" id="ARBA00009333"/>
    </source>
</evidence>